<evidence type="ECO:0000259" key="2">
    <source>
        <dbReference type="Pfam" id="PF10433"/>
    </source>
</evidence>
<name>A0A507R6P6_MONPU</name>
<protein>
    <submittedName>
        <fullName evidence="4">Uncharacterized protein</fullName>
    </submittedName>
</protein>
<dbReference type="Proteomes" id="UP000319663">
    <property type="component" value="Unassembled WGS sequence"/>
</dbReference>
<dbReference type="Pfam" id="PF10433">
    <property type="entry name" value="Beta-prop_RSE1_1st"/>
    <property type="match status" value="1"/>
</dbReference>
<evidence type="ECO:0000259" key="3">
    <source>
        <dbReference type="Pfam" id="PF23726"/>
    </source>
</evidence>
<keyword evidence="5" id="KW-1185">Reference proteome</keyword>
<dbReference type="Gene3D" id="2.130.10.10">
    <property type="entry name" value="YVTN repeat-like/Quinoprotein amine dehydrogenase"/>
    <property type="match status" value="2"/>
</dbReference>
<accession>A0A507R6P6</accession>
<gene>
    <name evidence="4" type="ORF">MPDQ_003006</name>
</gene>
<dbReference type="STRING" id="5098.A0A507R6P6"/>
<dbReference type="PANTHER" id="PTHR10644">
    <property type="entry name" value="DNA REPAIR/RNA PROCESSING CPSF FAMILY"/>
    <property type="match status" value="1"/>
</dbReference>
<dbReference type="InterPro" id="IPR018846">
    <property type="entry name" value="Beta-prop_RSE1/DDB1/CPSF1_1st"/>
</dbReference>
<dbReference type="InterPro" id="IPR015943">
    <property type="entry name" value="WD40/YVTN_repeat-like_dom_sf"/>
</dbReference>
<evidence type="ECO:0000256" key="1">
    <source>
        <dbReference type="ARBA" id="ARBA00022664"/>
    </source>
</evidence>
<proteinExistence type="predicted"/>
<organism evidence="4 5">
    <name type="scientific">Monascus purpureus</name>
    <name type="common">Red mold</name>
    <name type="synonym">Monascus anka</name>
    <dbReference type="NCBI Taxonomy" id="5098"/>
    <lineage>
        <taxon>Eukaryota</taxon>
        <taxon>Fungi</taxon>
        <taxon>Dikarya</taxon>
        <taxon>Ascomycota</taxon>
        <taxon>Pezizomycotina</taxon>
        <taxon>Eurotiomycetes</taxon>
        <taxon>Eurotiomycetidae</taxon>
        <taxon>Eurotiales</taxon>
        <taxon>Aspergillaceae</taxon>
        <taxon>Monascus</taxon>
    </lineage>
</organism>
<dbReference type="Pfam" id="PF23726">
    <property type="entry name" value="Beta-prop_RSE1_2nd"/>
    <property type="match status" value="1"/>
</dbReference>
<dbReference type="GO" id="GO:0006397">
    <property type="term" value="P:mRNA processing"/>
    <property type="evidence" value="ECO:0007669"/>
    <property type="project" value="UniProtKB-KW"/>
</dbReference>
<dbReference type="InterPro" id="IPR058543">
    <property type="entry name" value="Beta-prop_RSE1/DDB1/CPSF1_2nd"/>
</dbReference>
<evidence type="ECO:0000313" key="5">
    <source>
        <dbReference type="Proteomes" id="UP000319663"/>
    </source>
</evidence>
<dbReference type="InterPro" id="IPR050358">
    <property type="entry name" value="RSE1/DDB1/CFT1"/>
</dbReference>
<sequence length="1297" mass="144452">MATPVTYLEEADVWSAFSRQSQPRRVESTQRLNATRRPLVGLLSQTVVSSPTVQFVLPARLRSKDHNDVVFVGERRLQVKEVVPGFRLEDVAVKSDFDANIMAAKAVNVCTRLAWETQMRLGGGNSTATADTTIHETLIPPQIMMLTLSSRELVFLYHAVTDHGSFVQSRRPLPSHIKSSESFGRHIAVDPRSRAVAVAAFSDYFGIFMLKPLPVLQSQMAKKQLDPISEERFCRVDGDILFMEFLYPKHEDGDKLVLLLLVSKEQNTYAVCYEWDANQKLREVTPRLTRRQLPLEYRLPSILVPLTKASSFLVVSTTSMAIYDMVGHTKQPSRYPIPVQDYEAQRTPLWARWARPTRDWLYKQAHDDIYLCREDGRVFYLAIGSEGEIEHRSYLGALGCDVDSAFDIIDVGHEGGDLILAAGNMGDGGLFVQNARDCPRCVQRFLNWGPITDAVAVTPTSRSSLISDTDGDRLFACSASTVGHGSVVEFRHGIEAQIGLLIAQDELSSTRDIWAMTDSINGVYILTSDPVSSLLIYLPHDFGDEICAVSETESGLDFATQTLAVGCTQSGIIIQVTKKAIHLGAPHDPSLRFCFDYNANEDVIGAAVNQPASLITTAVRSHSEIYLRLAKVDSYDGQVRLSDVGELLKIDYEPVCLSIEDFGFASFIIVGTSDGKVAIYRIEENAFTFLSDYAVDVGDSDDISRAVETVARISTETDDSLRRSTLFCGLRSGILVPFEIEFDADNFAMELKQRTPRRLGQTSIRLLGRKEFAMLTCGQGFWRVSHTPDRELSEYDIEKVWITDQNNFFDLVTCKPAYNQKSIDVFTLLNMPPASNLDGICGSLFCVTEGQLLICALDHKAKTVPRRISLPGSASKLTYSSHLQSLIVAYSTTVLDTSVDPIRRYTRSYIDFVDPDLQCPGIGPPSPFTEEGEESSLWRPHTVAGEKITCILDWMPERGDEKYHWVVIGTARKHQRDKGRVIFLRAARNPTNQSRIECITKHVHHFEGPVYAIAPYGGFTLMVATGYDIVPLVPKFSETRWEQARFSLLSPAVSITAHEPYLYLSTARESLVVLKVSDNKLALHAHDRAKREGLSHFHMHGEPNLTVSSSRGGTVSILTEVGVAGNDRLMPAALAEAHLPLSATKLLRVSGTLYGTTLDGAIYRFAKLGEKEWHLLRFLQILSTRDPAICPFASKRKRRLNPTDIEMLVPGKKPSHMHIDGDILGRLVIRGTDHLRQMLAADNNGSQETFQEVSPSETGRILERFSELSEALLGTSTDPVRDVMGWLRNLLHKGLSV</sequence>
<dbReference type="EMBL" id="VIFY01000002">
    <property type="protein sequence ID" value="TQB77368.1"/>
    <property type="molecule type" value="Genomic_DNA"/>
</dbReference>
<feature type="domain" description="RSE1/DDB1/CPSF1 first beta-propeller" evidence="2">
    <location>
        <begin position="53"/>
        <end position="445"/>
    </location>
</feature>
<reference evidence="4 5" key="1">
    <citation type="submission" date="2019-06" db="EMBL/GenBank/DDBJ databases">
        <title>Wine fermentation using esterase from Monascus purpureus.</title>
        <authorList>
            <person name="Geng C."/>
            <person name="Zhang Y."/>
        </authorList>
    </citation>
    <scope>NUCLEOTIDE SEQUENCE [LARGE SCALE GENOMIC DNA]</scope>
    <source>
        <strain evidence="4">HQ1</strain>
    </source>
</reference>
<keyword evidence="1" id="KW-0507">mRNA processing</keyword>
<comment type="caution">
    <text evidence="4">The sequence shown here is derived from an EMBL/GenBank/DDBJ whole genome shotgun (WGS) entry which is preliminary data.</text>
</comment>
<evidence type="ECO:0000313" key="4">
    <source>
        <dbReference type="EMBL" id="TQB77368.1"/>
    </source>
</evidence>
<feature type="domain" description="RSE1/DDB1/CPSF1 second beta-propeller" evidence="3">
    <location>
        <begin position="504"/>
        <end position="766"/>
    </location>
</feature>